<dbReference type="PANTHER" id="PTHR30055">
    <property type="entry name" value="HTH-TYPE TRANSCRIPTIONAL REGULATOR RUTR"/>
    <property type="match status" value="1"/>
</dbReference>
<evidence type="ECO:0000256" key="5">
    <source>
        <dbReference type="PROSITE-ProRule" id="PRU00335"/>
    </source>
</evidence>
<dbReference type="InterPro" id="IPR009057">
    <property type="entry name" value="Homeodomain-like_sf"/>
</dbReference>
<sequence>MDPRVLRRKIIRTASGCFHKNGIKATSMNSISEALHISKRTLYQVFLSKSELLEACVSFQIEKSRKQIEEKCRTLNCLEAIVYLNYQTFALSGILSADFCREIVKYPEALALFSREYREPLHEKCASLFREAQQKKLIQPESNFELAFMFFENTLLYALFAPYEEPKRALTYSNAVLTYLAGVCTAEGRKVLHCMAASGELQPAG</sequence>
<evidence type="ECO:0000256" key="1">
    <source>
        <dbReference type="ARBA" id="ARBA00022491"/>
    </source>
</evidence>
<gene>
    <name evidence="7" type="ORF">DWZ34_16340</name>
</gene>
<dbReference type="PANTHER" id="PTHR30055:SF175">
    <property type="entry name" value="HTH-TYPE TRANSCRIPTIONAL REPRESSOR KSTR2"/>
    <property type="match status" value="1"/>
</dbReference>
<keyword evidence="4" id="KW-0804">Transcription</keyword>
<protein>
    <submittedName>
        <fullName evidence="7">TetR/AcrR family transcriptional regulator</fullName>
    </submittedName>
</protein>
<keyword evidence="1" id="KW-0678">Repressor</keyword>
<proteinExistence type="predicted"/>
<dbReference type="InterPro" id="IPR050109">
    <property type="entry name" value="HTH-type_TetR-like_transc_reg"/>
</dbReference>
<keyword evidence="3 5" id="KW-0238">DNA-binding</keyword>
<dbReference type="AlphaFoldDB" id="A0A415SS47"/>
<evidence type="ECO:0000256" key="2">
    <source>
        <dbReference type="ARBA" id="ARBA00023015"/>
    </source>
</evidence>
<dbReference type="RefSeq" id="WP_118028037.1">
    <property type="nucleotide sequence ID" value="NZ_CAUCUV010000033.1"/>
</dbReference>
<name>A0A415SS47_9BACT</name>
<comment type="caution">
    <text evidence="7">The sequence shown here is derived from an EMBL/GenBank/DDBJ whole genome shotgun (WGS) entry which is preliminary data.</text>
</comment>
<dbReference type="SUPFAM" id="SSF46689">
    <property type="entry name" value="Homeodomain-like"/>
    <property type="match status" value="1"/>
</dbReference>
<dbReference type="Pfam" id="PF00440">
    <property type="entry name" value="TetR_N"/>
    <property type="match status" value="1"/>
</dbReference>
<dbReference type="PROSITE" id="PS50977">
    <property type="entry name" value="HTH_TETR_2"/>
    <property type="match status" value="1"/>
</dbReference>
<evidence type="ECO:0000313" key="8">
    <source>
        <dbReference type="Proteomes" id="UP000285109"/>
    </source>
</evidence>
<accession>A0A415SS47</accession>
<feature type="domain" description="HTH tetR-type" evidence="6">
    <location>
        <begin position="4"/>
        <end position="64"/>
    </location>
</feature>
<organism evidence="7 8">
    <name type="scientific">Phocaeicola plebeius</name>
    <dbReference type="NCBI Taxonomy" id="310297"/>
    <lineage>
        <taxon>Bacteria</taxon>
        <taxon>Pseudomonadati</taxon>
        <taxon>Bacteroidota</taxon>
        <taxon>Bacteroidia</taxon>
        <taxon>Bacteroidales</taxon>
        <taxon>Bacteroidaceae</taxon>
        <taxon>Phocaeicola</taxon>
    </lineage>
</organism>
<evidence type="ECO:0000313" key="7">
    <source>
        <dbReference type="EMBL" id="RHM92063.1"/>
    </source>
</evidence>
<reference evidence="7 8" key="1">
    <citation type="submission" date="2018-08" db="EMBL/GenBank/DDBJ databases">
        <title>A genome reference for cultivated species of the human gut microbiota.</title>
        <authorList>
            <person name="Zou Y."/>
            <person name="Xue W."/>
            <person name="Luo G."/>
        </authorList>
    </citation>
    <scope>NUCLEOTIDE SEQUENCE [LARGE SCALE GENOMIC DNA]</scope>
    <source>
        <strain evidence="7 8">AF31-28B-AC</strain>
    </source>
</reference>
<dbReference type="InterPro" id="IPR001647">
    <property type="entry name" value="HTH_TetR"/>
</dbReference>
<dbReference type="Gene3D" id="1.10.357.10">
    <property type="entry name" value="Tetracycline Repressor, domain 2"/>
    <property type="match status" value="1"/>
</dbReference>
<dbReference type="GO" id="GO:0000976">
    <property type="term" value="F:transcription cis-regulatory region binding"/>
    <property type="evidence" value="ECO:0007669"/>
    <property type="project" value="TreeGrafter"/>
</dbReference>
<evidence type="ECO:0000259" key="6">
    <source>
        <dbReference type="PROSITE" id="PS50977"/>
    </source>
</evidence>
<evidence type="ECO:0000256" key="3">
    <source>
        <dbReference type="ARBA" id="ARBA00023125"/>
    </source>
</evidence>
<keyword evidence="2" id="KW-0805">Transcription regulation</keyword>
<dbReference type="Proteomes" id="UP000285109">
    <property type="component" value="Unassembled WGS sequence"/>
</dbReference>
<evidence type="ECO:0000256" key="4">
    <source>
        <dbReference type="ARBA" id="ARBA00023163"/>
    </source>
</evidence>
<dbReference type="GO" id="GO:0003700">
    <property type="term" value="F:DNA-binding transcription factor activity"/>
    <property type="evidence" value="ECO:0007669"/>
    <property type="project" value="TreeGrafter"/>
</dbReference>
<feature type="DNA-binding region" description="H-T-H motif" evidence="5">
    <location>
        <begin position="27"/>
        <end position="46"/>
    </location>
</feature>
<dbReference type="EMBL" id="QRQK01000047">
    <property type="protein sequence ID" value="RHM92063.1"/>
    <property type="molecule type" value="Genomic_DNA"/>
</dbReference>